<dbReference type="CDD" id="cd00209">
    <property type="entry name" value="DHFR"/>
    <property type="match status" value="1"/>
</dbReference>
<dbReference type="Pfam" id="PF00186">
    <property type="entry name" value="DHFR_1"/>
    <property type="match status" value="1"/>
</dbReference>
<dbReference type="EC" id="1.5.1.3" evidence="2"/>
<organismHost>
    <name type="scientific">Bacillus subtilis</name>
    <dbReference type="NCBI Taxonomy" id="1423"/>
</organismHost>
<keyword evidence="8" id="KW-1185">Reference proteome</keyword>
<accession>A0A345MJP8</accession>
<dbReference type="Proteomes" id="UP000260425">
    <property type="component" value="Segment"/>
</dbReference>
<sequence>MHVSLIAAVGKNRELGLDNRLLWDIKEDMNWFRQKTKNKAVIMGRKTYESIGRPLKGRMNIVLTRNTDYNPHPDVFVRHDLAEIFYEFRNETEIMVIGGEEIYRLLLPFANRIYLTKIEKEFEADAFFPWFDPRLWTRYFHQEGTEDVGFNYSFNVYKKMLKLEGENNYGS</sequence>
<dbReference type="InterPro" id="IPR024072">
    <property type="entry name" value="DHFR-like_dom_sf"/>
</dbReference>
<dbReference type="GO" id="GO:0004146">
    <property type="term" value="F:dihydrofolate reductase activity"/>
    <property type="evidence" value="ECO:0007669"/>
    <property type="project" value="UniProtKB-EC"/>
</dbReference>
<dbReference type="EMBL" id="MH606185">
    <property type="protein sequence ID" value="AXH71080.1"/>
    <property type="molecule type" value="Genomic_DNA"/>
</dbReference>
<evidence type="ECO:0000313" key="8">
    <source>
        <dbReference type="Proteomes" id="UP000260425"/>
    </source>
</evidence>
<evidence type="ECO:0000313" key="7">
    <source>
        <dbReference type="EMBL" id="AXH71080.1"/>
    </source>
</evidence>
<organism evidence="7 8">
    <name type="scientific">Bacillus phage BSP38</name>
    <dbReference type="NCBI Taxonomy" id="2283013"/>
    <lineage>
        <taxon>Viruses</taxon>
        <taxon>Duplodnaviria</taxon>
        <taxon>Heunggongvirae</taxon>
        <taxon>Uroviricota</taxon>
        <taxon>Caudoviricetes</taxon>
        <taxon>Herelleviridae</taxon>
        <taxon>Bastillevirinae</taxon>
        <taxon>Jeonjuvirus</taxon>
        <taxon>Jeonjuvirus BSP38</taxon>
    </lineage>
</organism>
<dbReference type="GO" id="GO:0006730">
    <property type="term" value="P:one-carbon metabolic process"/>
    <property type="evidence" value="ECO:0007669"/>
    <property type="project" value="UniProtKB-KW"/>
</dbReference>
<dbReference type="PIRSF" id="PIRSF000194">
    <property type="entry name" value="DHFR"/>
    <property type="match status" value="1"/>
</dbReference>
<evidence type="ECO:0000256" key="2">
    <source>
        <dbReference type="ARBA" id="ARBA00012856"/>
    </source>
</evidence>
<evidence type="ECO:0000256" key="1">
    <source>
        <dbReference type="ARBA" id="ARBA00004903"/>
    </source>
</evidence>
<keyword evidence="4" id="KW-0521">NADP</keyword>
<dbReference type="PANTHER" id="PTHR48069">
    <property type="entry name" value="DIHYDROFOLATE REDUCTASE"/>
    <property type="match status" value="1"/>
</dbReference>
<gene>
    <name evidence="7" type="ORF">BSP38_038</name>
</gene>
<dbReference type="GO" id="GO:0046655">
    <property type="term" value="P:folic acid metabolic process"/>
    <property type="evidence" value="ECO:0007669"/>
    <property type="project" value="TreeGrafter"/>
</dbReference>
<protein>
    <recommendedName>
        <fullName evidence="2">dihydrofolate reductase</fullName>
        <ecNumber evidence="2">1.5.1.3</ecNumber>
    </recommendedName>
</protein>
<dbReference type="SUPFAM" id="SSF53597">
    <property type="entry name" value="Dihydrofolate reductase-like"/>
    <property type="match status" value="1"/>
</dbReference>
<evidence type="ECO:0000259" key="6">
    <source>
        <dbReference type="PROSITE" id="PS51330"/>
    </source>
</evidence>
<keyword evidence="3" id="KW-0554">One-carbon metabolism</keyword>
<dbReference type="GO" id="GO:0046654">
    <property type="term" value="P:tetrahydrofolate biosynthetic process"/>
    <property type="evidence" value="ECO:0007669"/>
    <property type="project" value="InterPro"/>
</dbReference>
<reference evidence="7 8" key="1">
    <citation type="submission" date="2018-07" db="EMBL/GenBank/DDBJ databases">
        <title>Complete nucleotide sequence of Bacillus phage BSP38.</title>
        <authorList>
            <person name="Ghosh K."/>
            <person name="Kim K.-P."/>
        </authorList>
    </citation>
    <scope>NUCLEOTIDE SEQUENCE [LARGE SCALE GENOMIC DNA]</scope>
</reference>
<dbReference type="Gene3D" id="3.40.430.10">
    <property type="entry name" value="Dihydrofolate Reductase, subunit A"/>
    <property type="match status" value="1"/>
</dbReference>
<evidence type="ECO:0000256" key="4">
    <source>
        <dbReference type="ARBA" id="ARBA00022857"/>
    </source>
</evidence>
<dbReference type="PANTHER" id="PTHR48069:SF3">
    <property type="entry name" value="DIHYDROFOLATE REDUCTASE"/>
    <property type="match status" value="1"/>
</dbReference>
<comment type="pathway">
    <text evidence="1">Cofactor biosynthesis; tetrahydrofolate biosynthesis; 5,6,7,8-tetrahydrofolate from 7,8-dihydrofolate: step 1/1.</text>
</comment>
<evidence type="ECO:0000256" key="3">
    <source>
        <dbReference type="ARBA" id="ARBA00022563"/>
    </source>
</evidence>
<feature type="domain" description="DHFR" evidence="6">
    <location>
        <begin position="2"/>
        <end position="159"/>
    </location>
</feature>
<proteinExistence type="predicted"/>
<dbReference type="GO" id="GO:0046452">
    <property type="term" value="P:dihydrofolate metabolic process"/>
    <property type="evidence" value="ECO:0007669"/>
    <property type="project" value="TreeGrafter"/>
</dbReference>
<dbReference type="PROSITE" id="PS51330">
    <property type="entry name" value="DHFR_2"/>
    <property type="match status" value="1"/>
</dbReference>
<evidence type="ECO:0000256" key="5">
    <source>
        <dbReference type="ARBA" id="ARBA00023002"/>
    </source>
</evidence>
<dbReference type="PRINTS" id="PR00070">
    <property type="entry name" value="DHFR"/>
</dbReference>
<dbReference type="InterPro" id="IPR001796">
    <property type="entry name" value="DHFR_dom"/>
</dbReference>
<dbReference type="InterPro" id="IPR012259">
    <property type="entry name" value="DHFR"/>
</dbReference>
<dbReference type="FunFam" id="3.40.430.10:FF:000001">
    <property type="entry name" value="Dihydrofolate reductase"/>
    <property type="match status" value="1"/>
</dbReference>
<dbReference type="GO" id="GO:0043168">
    <property type="term" value="F:anion binding"/>
    <property type="evidence" value="ECO:0007669"/>
    <property type="project" value="UniProtKB-ARBA"/>
</dbReference>
<keyword evidence="5" id="KW-0560">Oxidoreductase</keyword>
<dbReference type="GO" id="GO:0050661">
    <property type="term" value="F:NADP binding"/>
    <property type="evidence" value="ECO:0007669"/>
    <property type="project" value="InterPro"/>
</dbReference>
<name>A0A345MJP8_BPBSP</name>